<protein>
    <submittedName>
        <fullName evidence="2">PIG-L family deacetylase</fullName>
    </submittedName>
</protein>
<dbReference type="EMBL" id="JAANOH010000002">
    <property type="protein sequence ID" value="MCZ2474850.1"/>
    <property type="molecule type" value="Genomic_DNA"/>
</dbReference>
<dbReference type="SUPFAM" id="SSF102588">
    <property type="entry name" value="LmbE-like"/>
    <property type="match status" value="1"/>
</dbReference>
<dbReference type="Gene3D" id="3.40.50.10320">
    <property type="entry name" value="LmbE-like"/>
    <property type="match status" value="1"/>
</dbReference>
<dbReference type="PANTHER" id="PTHR12993:SF30">
    <property type="entry name" value="N-ACETYL-ALPHA-D-GLUCOSAMINYL L-MALATE DEACETYLASE 1"/>
    <property type="match status" value="1"/>
</dbReference>
<dbReference type="InterPro" id="IPR003737">
    <property type="entry name" value="GlcNAc_PI_deacetylase-related"/>
</dbReference>
<dbReference type="PANTHER" id="PTHR12993">
    <property type="entry name" value="N-ACETYLGLUCOSAMINYL-PHOSPHATIDYLINOSITOL DE-N-ACETYLASE-RELATED"/>
    <property type="match status" value="1"/>
</dbReference>
<keyword evidence="1" id="KW-0732">Signal</keyword>
<organism evidence="2 3">
    <name type="scientific">Aquirufa ecclesiirivi</name>
    <dbReference type="NCBI Taxonomy" id="2715124"/>
    <lineage>
        <taxon>Bacteria</taxon>
        <taxon>Pseudomonadati</taxon>
        <taxon>Bacteroidota</taxon>
        <taxon>Cytophagia</taxon>
        <taxon>Cytophagales</taxon>
        <taxon>Flectobacillaceae</taxon>
        <taxon>Aquirufa</taxon>
    </lineage>
</organism>
<evidence type="ECO:0000313" key="2">
    <source>
        <dbReference type="EMBL" id="MCZ2474850.1"/>
    </source>
</evidence>
<dbReference type="Pfam" id="PF02585">
    <property type="entry name" value="PIG-L"/>
    <property type="match status" value="1"/>
</dbReference>
<keyword evidence="3" id="KW-1185">Reference proteome</keyword>
<evidence type="ECO:0000313" key="3">
    <source>
        <dbReference type="Proteomes" id="UP001321186"/>
    </source>
</evidence>
<sequence length="292" mass="32946">MKKGILLTVFLACSIALNVVAQDRPLQIIMIGAHPDDCDIKSGGTAALFVAMGHHVKFVSVTNGDAGHQTEGGGMLAKRRIAETKEVARRLGVSYDVLDNHDGELLPSLEIRFQIIRKIREWKADVVIAPRSNDYHPDHRYTGVLVQDAAFMVGVPNVAPDVEPLRKNPIFLYFQDNFKKPNPFQADIAVDITPVIEKKLAGLDAHQSQFYEWLPWIGNYENEVPKDPAKHKEYLLAKRVQAPNPEVRKTLEKWYGKSRADQAKYAEAFEICEYGTQPTEQDIRRLFPMLGK</sequence>
<proteinExistence type="predicted"/>
<evidence type="ECO:0000256" key="1">
    <source>
        <dbReference type="SAM" id="SignalP"/>
    </source>
</evidence>
<comment type="caution">
    <text evidence="2">The sequence shown here is derived from an EMBL/GenBank/DDBJ whole genome shotgun (WGS) entry which is preliminary data.</text>
</comment>
<feature type="chain" id="PRO_5045132139" evidence="1">
    <location>
        <begin position="22"/>
        <end position="292"/>
    </location>
</feature>
<dbReference type="InterPro" id="IPR024078">
    <property type="entry name" value="LmbE-like_dom_sf"/>
</dbReference>
<reference evidence="2 3" key="1">
    <citation type="submission" date="2020-03" db="EMBL/GenBank/DDBJ databases">
        <authorList>
            <person name="Pitt A."/>
            <person name="Hahn M.W."/>
        </authorList>
    </citation>
    <scope>NUCLEOTIDE SEQUENCE [LARGE SCALE GENOMIC DNA]</scope>
    <source>
        <strain evidence="2 3">5A-MARBSE</strain>
    </source>
</reference>
<dbReference type="RefSeq" id="WP_166373483.1">
    <property type="nucleotide sequence ID" value="NZ_CBCRZM010000002.1"/>
</dbReference>
<name>A0ABT4JF04_9BACT</name>
<gene>
    <name evidence="2" type="ORF">G9H61_05295</name>
</gene>
<feature type="signal peptide" evidence="1">
    <location>
        <begin position="1"/>
        <end position="21"/>
    </location>
</feature>
<accession>A0ABT4JF04</accession>
<dbReference type="Proteomes" id="UP001321186">
    <property type="component" value="Unassembled WGS sequence"/>
</dbReference>